<accession>A0A937X6B0</accession>
<dbReference type="EMBL" id="VGJX01000399">
    <property type="protein sequence ID" value="MBM3274980.1"/>
    <property type="molecule type" value="Genomic_DNA"/>
</dbReference>
<comment type="caution">
    <text evidence="1">The sequence shown here is derived from an EMBL/GenBank/DDBJ whole genome shotgun (WGS) entry which is preliminary data.</text>
</comment>
<protein>
    <submittedName>
        <fullName evidence="1">Uncharacterized protein</fullName>
    </submittedName>
</protein>
<gene>
    <name evidence="1" type="ORF">FJZ00_07495</name>
</gene>
<organism evidence="1 2">
    <name type="scientific">Candidatus Tanganyikabacteria bacterium</name>
    <dbReference type="NCBI Taxonomy" id="2961651"/>
    <lineage>
        <taxon>Bacteria</taxon>
        <taxon>Bacillati</taxon>
        <taxon>Candidatus Sericytochromatia</taxon>
        <taxon>Candidatus Tanganyikabacteria</taxon>
    </lineage>
</organism>
<proteinExistence type="predicted"/>
<name>A0A937X6B0_9BACT</name>
<dbReference type="AlphaFoldDB" id="A0A937X6B0"/>
<evidence type="ECO:0000313" key="1">
    <source>
        <dbReference type="EMBL" id="MBM3274980.1"/>
    </source>
</evidence>
<sequence>MELLTRFFDFGGDRPVEQFKAAMSQRDPILYLFLEEDEPWHQFLLKYLMPVLDWRLSLFPEDDTPAFEIHGEQSIEVERESSGKLPEVALLNVFPMIPGTRDYDLFLKQYEKFQNMYPFVFYCRPKYSNFVQLASGDLKWFSEHIKLYFGAPSLRFETIAMDALRYSFKEIERQAFLLQTQAARALPPRNFRAGQETQQHLTARHLAYNTLAEQLAEEDILVERRLYKEDPAYTGGTAADSLELDRLFAQDKDPDPERLDAFEEFRVPDLLVEGEVWVEIEPLSTVAFGDQDPFAAWQRKLLAKLPWIASCKEFWAVIPNVIAAVFPEEVASVARGIQGAMDREGGRTRVRLFCSDYAAMRLHEVEIGASVVE</sequence>
<dbReference type="Proteomes" id="UP000703893">
    <property type="component" value="Unassembled WGS sequence"/>
</dbReference>
<reference evidence="1 2" key="1">
    <citation type="submission" date="2019-03" db="EMBL/GenBank/DDBJ databases">
        <title>Lake Tanganyika Metagenome-Assembled Genomes (MAGs).</title>
        <authorList>
            <person name="Tran P."/>
        </authorList>
    </citation>
    <scope>NUCLEOTIDE SEQUENCE [LARGE SCALE GENOMIC DNA]</scope>
    <source>
        <strain evidence="1">K_DeepCast_65m_m2_236</strain>
    </source>
</reference>
<evidence type="ECO:0000313" key="2">
    <source>
        <dbReference type="Proteomes" id="UP000703893"/>
    </source>
</evidence>